<keyword evidence="2" id="KW-1133">Transmembrane helix</keyword>
<evidence type="ECO:0000313" key="4">
    <source>
        <dbReference type="Proteomes" id="UP000325081"/>
    </source>
</evidence>
<dbReference type="EMBL" id="BKCP01000225">
    <property type="protein sequence ID" value="GER25524.1"/>
    <property type="molecule type" value="Genomic_DNA"/>
</dbReference>
<evidence type="ECO:0000313" key="3">
    <source>
        <dbReference type="EMBL" id="GER25524.1"/>
    </source>
</evidence>
<accession>A0A5A7NYN2</accession>
<sequence length="214" mass="23380">MFNRVLISADEARVLCLFGMGPLAGSHDTEAGGQEDRDKQLIAVGGSEKRSPWNGTGGTVGVSESPTSAGQRQLHLSEPLKSNKVDRNAEAMLIESASRPGNQDNGGLELVVVHPTPKGKNPKLWKRIPNEGRLQRQPSRVQNMRTSGEELIEEGEDRSGMMVFSAKLTASSRLLFVFYLFWVVCVFARVIPVGNIDEATTKAMNLEMEGSLKK</sequence>
<protein>
    <submittedName>
        <fullName evidence="3">ATP synthase subunit beta</fullName>
    </submittedName>
</protein>
<gene>
    <name evidence="3" type="ORF">STAS_01112</name>
</gene>
<reference evidence="4" key="1">
    <citation type="journal article" date="2019" name="Curr. Biol.">
        <title>Genome Sequence of Striga asiatica Provides Insight into the Evolution of Plant Parasitism.</title>
        <authorList>
            <person name="Yoshida S."/>
            <person name="Kim S."/>
            <person name="Wafula E.K."/>
            <person name="Tanskanen J."/>
            <person name="Kim Y.M."/>
            <person name="Honaas L."/>
            <person name="Yang Z."/>
            <person name="Spallek T."/>
            <person name="Conn C.E."/>
            <person name="Ichihashi Y."/>
            <person name="Cheong K."/>
            <person name="Cui S."/>
            <person name="Der J.P."/>
            <person name="Gundlach H."/>
            <person name="Jiao Y."/>
            <person name="Hori C."/>
            <person name="Ishida J.K."/>
            <person name="Kasahara H."/>
            <person name="Kiba T."/>
            <person name="Kim M.S."/>
            <person name="Koo N."/>
            <person name="Laohavisit A."/>
            <person name="Lee Y.H."/>
            <person name="Lumba S."/>
            <person name="McCourt P."/>
            <person name="Mortimer J.C."/>
            <person name="Mutuku J.M."/>
            <person name="Nomura T."/>
            <person name="Sasaki-Sekimoto Y."/>
            <person name="Seto Y."/>
            <person name="Wang Y."/>
            <person name="Wakatake T."/>
            <person name="Sakakibara H."/>
            <person name="Demura T."/>
            <person name="Yamaguchi S."/>
            <person name="Yoneyama K."/>
            <person name="Manabe R.I."/>
            <person name="Nelson D.C."/>
            <person name="Schulman A.H."/>
            <person name="Timko M.P."/>
            <person name="dePamphilis C.W."/>
            <person name="Choi D."/>
            <person name="Shirasu K."/>
        </authorList>
    </citation>
    <scope>NUCLEOTIDE SEQUENCE [LARGE SCALE GENOMIC DNA]</scope>
    <source>
        <strain evidence="4">cv. UVA1</strain>
    </source>
</reference>
<dbReference type="Proteomes" id="UP000325081">
    <property type="component" value="Unassembled WGS sequence"/>
</dbReference>
<keyword evidence="2" id="KW-0812">Transmembrane</keyword>
<feature type="transmembrane region" description="Helical" evidence="2">
    <location>
        <begin position="174"/>
        <end position="191"/>
    </location>
</feature>
<comment type="caution">
    <text evidence="3">The sequence shown here is derived from an EMBL/GenBank/DDBJ whole genome shotgun (WGS) entry which is preliminary data.</text>
</comment>
<evidence type="ECO:0000256" key="2">
    <source>
        <dbReference type="SAM" id="Phobius"/>
    </source>
</evidence>
<organism evidence="3 4">
    <name type="scientific">Striga asiatica</name>
    <name type="common">Asiatic witchweed</name>
    <name type="synonym">Buchnera asiatica</name>
    <dbReference type="NCBI Taxonomy" id="4170"/>
    <lineage>
        <taxon>Eukaryota</taxon>
        <taxon>Viridiplantae</taxon>
        <taxon>Streptophyta</taxon>
        <taxon>Embryophyta</taxon>
        <taxon>Tracheophyta</taxon>
        <taxon>Spermatophyta</taxon>
        <taxon>Magnoliopsida</taxon>
        <taxon>eudicotyledons</taxon>
        <taxon>Gunneridae</taxon>
        <taxon>Pentapetalae</taxon>
        <taxon>asterids</taxon>
        <taxon>lamiids</taxon>
        <taxon>Lamiales</taxon>
        <taxon>Orobanchaceae</taxon>
        <taxon>Buchnereae</taxon>
        <taxon>Striga</taxon>
    </lineage>
</organism>
<name>A0A5A7NYN2_STRAF</name>
<feature type="region of interest" description="Disordered" evidence="1">
    <location>
        <begin position="44"/>
        <end position="73"/>
    </location>
</feature>
<evidence type="ECO:0000256" key="1">
    <source>
        <dbReference type="SAM" id="MobiDB-lite"/>
    </source>
</evidence>
<proteinExistence type="predicted"/>
<keyword evidence="4" id="KW-1185">Reference proteome</keyword>
<feature type="compositionally biased region" description="Polar residues" evidence="1">
    <location>
        <begin position="62"/>
        <end position="71"/>
    </location>
</feature>
<keyword evidence="2" id="KW-0472">Membrane</keyword>
<dbReference type="AlphaFoldDB" id="A0A5A7NYN2"/>